<dbReference type="EMBL" id="CACRTZ010000041">
    <property type="protein sequence ID" value="VYU81524.1"/>
    <property type="molecule type" value="Genomic_DNA"/>
</dbReference>
<feature type="domain" description="TM2" evidence="6">
    <location>
        <begin position="33"/>
        <end position="83"/>
    </location>
</feature>
<sequence>MASMVFCRGCGKEIHETALSCPHCGASQRDGSSKSRISAALLAFFLGGFGAHKFYLGRVGQGIVYLIFFWTMIPAIVAFVEFILLLCMSDEDFARKYDK</sequence>
<dbReference type="RefSeq" id="WP_044185420.1">
    <property type="nucleotide sequence ID" value="NZ_CABKSF010000006.1"/>
</dbReference>
<dbReference type="GO" id="GO:0016020">
    <property type="term" value="C:membrane"/>
    <property type="evidence" value="ECO:0007669"/>
    <property type="project" value="UniProtKB-SubCell"/>
</dbReference>
<keyword evidence="4 5" id="KW-0472">Membrane</keyword>
<evidence type="ECO:0000313" key="7">
    <source>
        <dbReference type="EMBL" id="VYU81524.1"/>
    </source>
</evidence>
<organism evidence="7">
    <name type="scientific">Phytobacter massiliensis</name>
    <dbReference type="NCBI Taxonomy" id="1485952"/>
    <lineage>
        <taxon>Bacteria</taxon>
        <taxon>Pseudomonadati</taxon>
        <taxon>Pseudomonadota</taxon>
        <taxon>Gammaproteobacteria</taxon>
        <taxon>Enterobacterales</taxon>
        <taxon>Enterobacteriaceae</taxon>
        <taxon>Phytobacter</taxon>
    </lineage>
</organism>
<evidence type="ECO:0000256" key="2">
    <source>
        <dbReference type="ARBA" id="ARBA00022692"/>
    </source>
</evidence>
<evidence type="ECO:0000256" key="3">
    <source>
        <dbReference type="ARBA" id="ARBA00022989"/>
    </source>
</evidence>
<keyword evidence="2 5" id="KW-0812">Transmembrane</keyword>
<dbReference type="InterPro" id="IPR007829">
    <property type="entry name" value="TM2"/>
</dbReference>
<name>A0A6N3HWS8_9ENTR</name>
<evidence type="ECO:0000256" key="4">
    <source>
        <dbReference type="ARBA" id="ARBA00023136"/>
    </source>
</evidence>
<feature type="transmembrane region" description="Helical" evidence="5">
    <location>
        <begin position="62"/>
        <end position="87"/>
    </location>
</feature>
<gene>
    <name evidence="7" type="ORF">EMLFYP7_00324</name>
</gene>
<evidence type="ECO:0000256" key="5">
    <source>
        <dbReference type="SAM" id="Phobius"/>
    </source>
</evidence>
<proteinExistence type="predicted"/>
<reference evidence="7" key="1">
    <citation type="submission" date="2019-11" db="EMBL/GenBank/DDBJ databases">
        <authorList>
            <person name="Feng L."/>
        </authorList>
    </citation>
    <scope>NUCLEOTIDE SEQUENCE</scope>
    <source>
        <strain evidence="7">EMassiliensisLFYP7</strain>
    </source>
</reference>
<accession>A0A6N3HWS8</accession>
<evidence type="ECO:0000259" key="6">
    <source>
        <dbReference type="Pfam" id="PF05154"/>
    </source>
</evidence>
<evidence type="ECO:0000256" key="1">
    <source>
        <dbReference type="ARBA" id="ARBA00004141"/>
    </source>
</evidence>
<dbReference type="OrthoDB" id="9816361at2"/>
<protein>
    <submittedName>
        <fullName evidence="7">TM2 domain protein</fullName>
    </submittedName>
</protein>
<keyword evidence="3 5" id="KW-1133">Transmembrane helix</keyword>
<dbReference type="AlphaFoldDB" id="A0A6N3HWS8"/>
<feature type="transmembrane region" description="Helical" evidence="5">
    <location>
        <begin position="37"/>
        <end position="56"/>
    </location>
</feature>
<comment type="subcellular location">
    <subcellularLocation>
        <location evidence="1">Membrane</location>
        <topology evidence="1">Multi-pass membrane protein</topology>
    </subcellularLocation>
</comment>
<dbReference type="Pfam" id="PF05154">
    <property type="entry name" value="TM2"/>
    <property type="match status" value="1"/>
</dbReference>